<dbReference type="Proteomes" id="UP000625210">
    <property type="component" value="Unassembled WGS sequence"/>
</dbReference>
<dbReference type="InterPro" id="IPR050558">
    <property type="entry name" value="PTS_Sugar-Specific_Components"/>
</dbReference>
<feature type="transmembrane region" description="Helical" evidence="12">
    <location>
        <begin position="111"/>
        <end position="135"/>
    </location>
</feature>
<accession>A0A8J2YA44</accession>
<keyword evidence="9 12" id="KW-1133">Transmembrane helix</keyword>
<dbReference type="PROSITE" id="PS51098">
    <property type="entry name" value="PTS_EIIB_TYPE_1"/>
    <property type="match status" value="1"/>
</dbReference>
<keyword evidence="4" id="KW-0762">Sugar transport</keyword>
<evidence type="ECO:0000256" key="5">
    <source>
        <dbReference type="ARBA" id="ARBA00022679"/>
    </source>
</evidence>
<sequence length="467" mass="48816">MEKERELALSILEHVGGRENLLSLHHCMTRLRLTPKKRDSVDLEKLKGISGVMGVVEQSGQLQIILGPGVVNKVTRYLTDETGMEAESVEDLQAAVQDTNRTPFKLFLRKLANIFIPLIPAIVAGGLISGITGIIVYTLDVSETNQWIQLLNAISSVIFFYLSVFVGINTAREFGGTPALGGVAGGLLYLPAIAEITLFGDKLIPGRGGLIGVLLAAWFISVVEKQVRKRTPAALDIIVTPAVSLLITGLATYAVLQPVGGYISDGITNGLTSLLNAGGAAGSAVSGAVLAGTFLPLVITGLHHGLTPIHMDLLAKTGLDPLLPILAMGGAGQVGAAFAVYLKTRNQTLRNVIKGGLPVGILGIGEPLIFGVTLPLGRPFITACLGAAVGGAFQSVLNIASIAIGVSGLPLALLIKTDQIFLYVAGVLIAYVAGFAFTWLFGYTKEMDQRYGTTINTSASAGIPAAM</sequence>
<dbReference type="FunFam" id="3.30.1360.60:FF:000001">
    <property type="entry name" value="PTS system glucose-specific IIBC component PtsG"/>
    <property type="match status" value="1"/>
</dbReference>
<dbReference type="SUPFAM" id="SSF55604">
    <property type="entry name" value="Glucose permease domain IIB"/>
    <property type="match status" value="1"/>
</dbReference>
<feature type="transmembrane region" description="Helical" evidence="12">
    <location>
        <begin position="322"/>
        <end position="342"/>
    </location>
</feature>
<dbReference type="Pfam" id="PF02378">
    <property type="entry name" value="PTS_EIIC"/>
    <property type="match status" value="1"/>
</dbReference>
<proteinExistence type="predicted"/>
<keyword evidence="10 12" id="KW-0472">Membrane</keyword>
<evidence type="ECO:0000256" key="9">
    <source>
        <dbReference type="ARBA" id="ARBA00022989"/>
    </source>
</evidence>
<dbReference type="GO" id="GO:0016301">
    <property type="term" value="F:kinase activity"/>
    <property type="evidence" value="ECO:0007669"/>
    <property type="project" value="UniProtKB-KW"/>
</dbReference>
<evidence type="ECO:0000259" key="13">
    <source>
        <dbReference type="PROSITE" id="PS51098"/>
    </source>
</evidence>
<gene>
    <name evidence="15" type="primary">ybbF</name>
    <name evidence="15" type="ORF">GCM10011571_03600</name>
</gene>
<keyword evidence="3" id="KW-1003">Cell membrane</keyword>
<organism evidence="15 16">
    <name type="scientific">Marinithermofilum abyssi</name>
    <dbReference type="NCBI Taxonomy" id="1571185"/>
    <lineage>
        <taxon>Bacteria</taxon>
        <taxon>Bacillati</taxon>
        <taxon>Bacillota</taxon>
        <taxon>Bacilli</taxon>
        <taxon>Bacillales</taxon>
        <taxon>Thermoactinomycetaceae</taxon>
        <taxon>Marinithermofilum</taxon>
    </lineage>
</organism>
<reference evidence="15" key="1">
    <citation type="journal article" date="2014" name="Int. J. Syst. Evol. Microbiol.">
        <title>Complete genome sequence of Corynebacterium casei LMG S-19264T (=DSM 44701T), isolated from a smear-ripened cheese.</title>
        <authorList>
            <consortium name="US DOE Joint Genome Institute (JGI-PGF)"/>
            <person name="Walter F."/>
            <person name="Albersmeier A."/>
            <person name="Kalinowski J."/>
            <person name="Ruckert C."/>
        </authorList>
    </citation>
    <scope>NUCLEOTIDE SEQUENCE</scope>
    <source>
        <strain evidence="15">CGMCC 1.15179</strain>
    </source>
</reference>
<evidence type="ECO:0000256" key="2">
    <source>
        <dbReference type="ARBA" id="ARBA00022448"/>
    </source>
</evidence>
<evidence type="ECO:0000313" key="15">
    <source>
        <dbReference type="EMBL" id="GGE05754.1"/>
    </source>
</evidence>
<dbReference type="RefSeq" id="WP_188646201.1">
    <property type="nucleotide sequence ID" value="NZ_BMHQ01000001.1"/>
</dbReference>
<feature type="active site" description="Phosphocysteine intermediate; for EIIB activity" evidence="11">
    <location>
        <position position="27"/>
    </location>
</feature>
<keyword evidence="5" id="KW-0808">Transferase</keyword>
<evidence type="ECO:0000256" key="7">
    <source>
        <dbReference type="ARBA" id="ARBA00022692"/>
    </source>
</evidence>
<dbReference type="PANTHER" id="PTHR30175">
    <property type="entry name" value="PHOSPHOTRANSFERASE SYSTEM TRANSPORT PROTEIN"/>
    <property type="match status" value="1"/>
</dbReference>
<dbReference type="EMBL" id="BMHQ01000001">
    <property type="protein sequence ID" value="GGE05754.1"/>
    <property type="molecule type" value="Genomic_DNA"/>
</dbReference>
<dbReference type="GO" id="GO:0009401">
    <property type="term" value="P:phosphoenolpyruvate-dependent sugar phosphotransferase system"/>
    <property type="evidence" value="ECO:0007669"/>
    <property type="project" value="UniProtKB-KW"/>
</dbReference>
<keyword evidence="16" id="KW-1185">Reference proteome</keyword>
<dbReference type="CDD" id="cd00212">
    <property type="entry name" value="PTS_IIB_glc"/>
    <property type="match status" value="1"/>
</dbReference>
<feature type="transmembrane region" description="Helical" evidence="12">
    <location>
        <begin position="421"/>
        <end position="441"/>
    </location>
</feature>
<dbReference type="Gene3D" id="3.30.1360.60">
    <property type="entry name" value="Glucose permease domain IIB"/>
    <property type="match status" value="1"/>
</dbReference>
<evidence type="ECO:0000313" key="16">
    <source>
        <dbReference type="Proteomes" id="UP000625210"/>
    </source>
</evidence>
<dbReference type="InterPro" id="IPR001996">
    <property type="entry name" value="PTS_IIB_1"/>
</dbReference>
<dbReference type="InterPro" id="IPR018113">
    <property type="entry name" value="PTrfase_EIIB_Cys"/>
</dbReference>
<dbReference type="GO" id="GO:0008982">
    <property type="term" value="F:protein-N(PI)-phosphohistidine-sugar phosphotransferase activity"/>
    <property type="evidence" value="ECO:0007669"/>
    <property type="project" value="InterPro"/>
</dbReference>
<dbReference type="PANTHER" id="PTHR30175:SF3">
    <property type="entry name" value="PTS SYSTEM N-ACETYLMURAMIC ACID-SPECIFIC EIIBC COMPONENT"/>
    <property type="match status" value="1"/>
</dbReference>
<dbReference type="GO" id="GO:0005886">
    <property type="term" value="C:plasma membrane"/>
    <property type="evidence" value="ECO:0007669"/>
    <property type="project" value="UniProtKB-SubCell"/>
</dbReference>
<dbReference type="PROSITE" id="PS51103">
    <property type="entry name" value="PTS_EIIC_TYPE_1"/>
    <property type="match status" value="1"/>
</dbReference>
<reference evidence="15" key="2">
    <citation type="submission" date="2020-09" db="EMBL/GenBank/DDBJ databases">
        <authorList>
            <person name="Sun Q."/>
            <person name="Zhou Y."/>
        </authorList>
    </citation>
    <scope>NUCLEOTIDE SEQUENCE</scope>
    <source>
        <strain evidence="15">CGMCC 1.15179</strain>
    </source>
</reference>
<comment type="subcellular location">
    <subcellularLocation>
        <location evidence="1">Cell membrane</location>
        <topology evidence="1">Multi-pass membrane protein</topology>
    </subcellularLocation>
</comment>
<feature type="transmembrane region" description="Helical" evidence="12">
    <location>
        <begin position="147"/>
        <end position="168"/>
    </location>
</feature>
<name>A0A8J2YA44_9BACL</name>
<keyword evidence="6" id="KW-0598">Phosphotransferase system</keyword>
<dbReference type="InterPro" id="IPR036878">
    <property type="entry name" value="Glu_permease_IIB"/>
</dbReference>
<feature type="transmembrane region" description="Helical" evidence="12">
    <location>
        <begin position="204"/>
        <end position="223"/>
    </location>
</feature>
<evidence type="ECO:0000256" key="3">
    <source>
        <dbReference type="ARBA" id="ARBA00022475"/>
    </source>
</evidence>
<dbReference type="Pfam" id="PF00367">
    <property type="entry name" value="PTS_EIIB"/>
    <property type="match status" value="1"/>
</dbReference>
<feature type="domain" description="PTS EIIB type-1" evidence="13">
    <location>
        <begin position="5"/>
        <end position="88"/>
    </location>
</feature>
<feature type="domain" description="PTS EIIC type-1" evidence="14">
    <location>
        <begin position="109"/>
        <end position="457"/>
    </location>
</feature>
<evidence type="ECO:0000256" key="8">
    <source>
        <dbReference type="ARBA" id="ARBA00022777"/>
    </source>
</evidence>
<dbReference type="AlphaFoldDB" id="A0A8J2YA44"/>
<feature type="transmembrane region" description="Helical" evidence="12">
    <location>
        <begin position="235"/>
        <end position="256"/>
    </location>
</feature>
<evidence type="ECO:0000256" key="11">
    <source>
        <dbReference type="PROSITE-ProRule" id="PRU00421"/>
    </source>
</evidence>
<evidence type="ECO:0000256" key="4">
    <source>
        <dbReference type="ARBA" id="ARBA00022597"/>
    </source>
</evidence>
<evidence type="ECO:0000256" key="1">
    <source>
        <dbReference type="ARBA" id="ARBA00004651"/>
    </source>
</evidence>
<evidence type="ECO:0000256" key="10">
    <source>
        <dbReference type="ARBA" id="ARBA00023136"/>
    </source>
</evidence>
<dbReference type="GO" id="GO:0090588">
    <property type="term" value="F:protein-phosphocysteine-N-acetylmuramate phosphotransferase system transporter activity"/>
    <property type="evidence" value="ECO:0007669"/>
    <property type="project" value="TreeGrafter"/>
</dbReference>
<comment type="caution">
    <text evidence="15">The sequence shown here is derived from an EMBL/GenBank/DDBJ whole genome shotgun (WGS) entry which is preliminary data.</text>
</comment>
<dbReference type="InterPro" id="IPR013013">
    <property type="entry name" value="PTS_EIIC_1"/>
</dbReference>
<protein>
    <submittedName>
        <fullName evidence="15">Putative PTS system EIIBC component YbbF</fullName>
    </submittedName>
</protein>
<feature type="transmembrane region" description="Helical" evidence="12">
    <location>
        <begin position="396"/>
        <end position="415"/>
    </location>
</feature>
<keyword evidence="2" id="KW-0813">Transport</keyword>
<keyword evidence="7 12" id="KW-0812">Transmembrane</keyword>
<evidence type="ECO:0000256" key="6">
    <source>
        <dbReference type="ARBA" id="ARBA00022683"/>
    </source>
</evidence>
<keyword evidence="8" id="KW-0418">Kinase</keyword>
<evidence type="ECO:0000259" key="14">
    <source>
        <dbReference type="PROSITE" id="PS51103"/>
    </source>
</evidence>
<feature type="transmembrane region" description="Helical" evidence="12">
    <location>
        <begin position="180"/>
        <end position="198"/>
    </location>
</feature>
<dbReference type="InterPro" id="IPR003352">
    <property type="entry name" value="PTS_EIIC"/>
</dbReference>
<evidence type="ECO:0000256" key="12">
    <source>
        <dbReference type="SAM" id="Phobius"/>
    </source>
</evidence>